<proteinExistence type="predicted"/>
<feature type="region of interest" description="Disordered" evidence="1">
    <location>
        <begin position="302"/>
        <end position="378"/>
    </location>
</feature>
<name>A0A5N6TM91_ASPAV</name>
<dbReference type="OrthoDB" id="3852249at2759"/>
<dbReference type="InterPro" id="IPR046486">
    <property type="entry name" value="DUF6579"/>
</dbReference>
<reference evidence="2 3" key="1">
    <citation type="submission" date="2019-04" db="EMBL/GenBank/DDBJ databases">
        <title>Friends and foes A comparative genomics study of 23 Aspergillus species from section Flavi.</title>
        <authorList>
            <consortium name="DOE Joint Genome Institute"/>
            <person name="Kjaerbolling I."/>
            <person name="Vesth T."/>
            <person name="Frisvad J.C."/>
            <person name="Nybo J.L."/>
            <person name="Theobald S."/>
            <person name="Kildgaard S."/>
            <person name="Isbrandt T."/>
            <person name="Kuo A."/>
            <person name="Sato A."/>
            <person name="Lyhne E.K."/>
            <person name="Kogle M.E."/>
            <person name="Wiebenga A."/>
            <person name="Kun R.S."/>
            <person name="Lubbers R.J."/>
            <person name="Makela M.R."/>
            <person name="Barry K."/>
            <person name="Chovatia M."/>
            <person name="Clum A."/>
            <person name="Daum C."/>
            <person name="Haridas S."/>
            <person name="He G."/>
            <person name="LaButti K."/>
            <person name="Lipzen A."/>
            <person name="Mondo S."/>
            <person name="Riley R."/>
            <person name="Salamov A."/>
            <person name="Simmons B.A."/>
            <person name="Magnuson J.K."/>
            <person name="Henrissat B."/>
            <person name="Mortensen U.H."/>
            <person name="Larsen T.O."/>
            <person name="Devries R.P."/>
            <person name="Grigoriev I.V."/>
            <person name="Machida M."/>
            <person name="Baker S.E."/>
            <person name="Andersen M.R."/>
        </authorList>
    </citation>
    <scope>NUCLEOTIDE SEQUENCE [LARGE SCALE GENOMIC DNA]</scope>
    <source>
        <strain evidence="2 3">IBT 18842</strain>
    </source>
</reference>
<organism evidence="2 3">
    <name type="scientific">Aspergillus avenaceus</name>
    <dbReference type="NCBI Taxonomy" id="36643"/>
    <lineage>
        <taxon>Eukaryota</taxon>
        <taxon>Fungi</taxon>
        <taxon>Dikarya</taxon>
        <taxon>Ascomycota</taxon>
        <taxon>Pezizomycotina</taxon>
        <taxon>Eurotiomycetes</taxon>
        <taxon>Eurotiomycetidae</taxon>
        <taxon>Eurotiales</taxon>
        <taxon>Aspergillaceae</taxon>
        <taxon>Aspergillus</taxon>
        <taxon>Aspergillus subgen. Circumdati</taxon>
    </lineage>
</organism>
<evidence type="ECO:0000256" key="1">
    <source>
        <dbReference type="SAM" id="MobiDB-lite"/>
    </source>
</evidence>
<dbReference type="Pfam" id="PF20219">
    <property type="entry name" value="DUF6579"/>
    <property type="match status" value="1"/>
</dbReference>
<dbReference type="AlphaFoldDB" id="A0A5N6TM91"/>
<evidence type="ECO:0000313" key="3">
    <source>
        <dbReference type="Proteomes" id="UP000325780"/>
    </source>
</evidence>
<keyword evidence="3" id="KW-1185">Reference proteome</keyword>
<protein>
    <submittedName>
        <fullName evidence="2">Uncharacterized protein</fullName>
    </submittedName>
</protein>
<dbReference type="Proteomes" id="UP000325780">
    <property type="component" value="Unassembled WGS sequence"/>
</dbReference>
<evidence type="ECO:0000313" key="2">
    <source>
        <dbReference type="EMBL" id="KAE8147229.1"/>
    </source>
</evidence>
<gene>
    <name evidence="2" type="ORF">BDV25DRAFT_160801</name>
</gene>
<accession>A0A5N6TM91</accession>
<sequence length="378" mass="41798">MSAPLKLLLFNSRRPASQAIADKMMLFEQRKKKAIELANQANDTLKTIQAVGEAFGKNLNISNEAVSRVVETIKIAANSFGDKAIYATSFTSAVGAVGIVANAIATYQGVGELRAIAGHLKNISDTQRAELALAGGAAFAENIYVMVKSKIEKSNSDLDWYFVYHPDTDWTYHFEEKLRTKGTLGRNFIGIVHDLDAMVAFMLSVRDVYSARHPRREPPFFHLLIPAYEPIIIPTPLLIPEKLHPFRIEGDIHRGNSLVWMNLPGVDEKFVQNIGVFAPPRTIWDNIMVQVGLVQTPPPRFLGSSSKRIDETPQLPAPSAAPAVEPPEEEASSIKASRGSIRRASTYAPSDVGSTRSSHSHSHRRSRRHRSNSVSYMT</sequence>
<dbReference type="EMBL" id="ML742218">
    <property type="protein sequence ID" value="KAE8147229.1"/>
    <property type="molecule type" value="Genomic_DNA"/>
</dbReference>
<feature type="compositionally biased region" description="Basic residues" evidence="1">
    <location>
        <begin position="358"/>
        <end position="371"/>
    </location>
</feature>